<protein>
    <recommendedName>
        <fullName evidence="1">GH16 domain-containing protein</fullName>
    </recommendedName>
</protein>
<dbReference type="InterPro" id="IPR000757">
    <property type="entry name" value="Beta-glucanase-like"/>
</dbReference>
<gene>
    <name evidence="2" type="ORF">S06H3_00579</name>
</gene>
<comment type="caution">
    <text evidence="2">The sequence shown here is derived from an EMBL/GenBank/DDBJ whole genome shotgun (WGS) entry which is preliminary data.</text>
</comment>
<dbReference type="Gene3D" id="2.60.120.200">
    <property type="match status" value="1"/>
</dbReference>
<name>X1JHM6_9ZZZZ</name>
<dbReference type="SUPFAM" id="SSF49899">
    <property type="entry name" value="Concanavalin A-like lectins/glucanases"/>
    <property type="match status" value="1"/>
</dbReference>
<evidence type="ECO:0000313" key="2">
    <source>
        <dbReference type="EMBL" id="GAH93512.1"/>
    </source>
</evidence>
<dbReference type="InterPro" id="IPR013320">
    <property type="entry name" value="ConA-like_dom_sf"/>
</dbReference>
<proteinExistence type="predicted"/>
<reference evidence="2" key="1">
    <citation type="journal article" date="2014" name="Front. Microbiol.">
        <title>High frequency of phylogenetically diverse reductive dehalogenase-homologous genes in deep subseafloor sedimentary metagenomes.</title>
        <authorList>
            <person name="Kawai M."/>
            <person name="Futagami T."/>
            <person name="Toyoda A."/>
            <person name="Takaki Y."/>
            <person name="Nishi S."/>
            <person name="Hori S."/>
            <person name="Arai W."/>
            <person name="Tsubouchi T."/>
            <person name="Morono Y."/>
            <person name="Uchiyama I."/>
            <person name="Ito T."/>
            <person name="Fujiyama A."/>
            <person name="Inagaki F."/>
            <person name="Takami H."/>
        </authorList>
    </citation>
    <scope>NUCLEOTIDE SEQUENCE</scope>
    <source>
        <strain evidence="2">Expedition CK06-06</strain>
    </source>
</reference>
<dbReference type="Pfam" id="PF00722">
    <property type="entry name" value="Glyco_hydro_16"/>
    <property type="match status" value="1"/>
</dbReference>
<organism evidence="2">
    <name type="scientific">marine sediment metagenome</name>
    <dbReference type="NCBI Taxonomy" id="412755"/>
    <lineage>
        <taxon>unclassified sequences</taxon>
        <taxon>metagenomes</taxon>
        <taxon>ecological metagenomes</taxon>
    </lineage>
</organism>
<feature type="non-terminal residue" evidence="2">
    <location>
        <position position="1"/>
    </location>
</feature>
<accession>X1JHM6</accession>
<dbReference type="EMBL" id="BARV01000110">
    <property type="protein sequence ID" value="GAH93512.1"/>
    <property type="molecule type" value="Genomic_DNA"/>
</dbReference>
<dbReference type="GO" id="GO:0004553">
    <property type="term" value="F:hydrolase activity, hydrolyzing O-glycosyl compounds"/>
    <property type="evidence" value="ECO:0007669"/>
    <property type="project" value="InterPro"/>
</dbReference>
<feature type="domain" description="GH16" evidence="1">
    <location>
        <begin position="85"/>
        <end position="127"/>
    </location>
</feature>
<dbReference type="AlphaFoldDB" id="X1JHM6"/>
<evidence type="ECO:0000259" key="1">
    <source>
        <dbReference type="Pfam" id="PF00722"/>
    </source>
</evidence>
<dbReference type="GO" id="GO:0005975">
    <property type="term" value="P:carbohydrate metabolic process"/>
    <property type="evidence" value="ECO:0007669"/>
    <property type="project" value="InterPro"/>
</dbReference>
<sequence>SVNIGEDWYLHGEGVAKNFYFTPWEHGYSKVTLEMRLALLDAAGVQALMGLLQTVITDYAEPAANCAHFLVDTAVSATFRARTYQAAEEETDTLVALDTDFHVFKIIWSRTNVLFYIDDVLVATHATQVPVPSLFIELVVRSLAGGVRAIDIDYIYAEMS</sequence>